<accession>A0ABQ7GCP4</accession>
<keyword evidence="3" id="KW-1185">Reference proteome</keyword>
<evidence type="ECO:0000313" key="3">
    <source>
        <dbReference type="Proteomes" id="UP000815325"/>
    </source>
</evidence>
<gene>
    <name evidence="2" type="ORF">DUNSADRAFT_11787</name>
</gene>
<evidence type="ECO:0008006" key="4">
    <source>
        <dbReference type="Google" id="ProtNLM"/>
    </source>
</evidence>
<evidence type="ECO:0000313" key="2">
    <source>
        <dbReference type="EMBL" id="KAF5832345.1"/>
    </source>
</evidence>
<reference evidence="2" key="1">
    <citation type="submission" date="2017-08" db="EMBL/GenBank/DDBJ databases">
        <authorList>
            <person name="Polle J.E."/>
            <person name="Barry K."/>
            <person name="Cushman J."/>
            <person name="Schmutz J."/>
            <person name="Tran D."/>
            <person name="Hathwaick L.T."/>
            <person name="Yim W.C."/>
            <person name="Jenkins J."/>
            <person name="Mckie-Krisberg Z.M."/>
            <person name="Prochnik S."/>
            <person name="Lindquist E."/>
            <person name="Dockter R.B."/>
            <person name="Adam C."/>
            <person name="Molina H."/>
            <person name="Bunkerborg J."/>
            <person name="Jin E."/>
            <person name="Buchheim M."/>
            <person name="Magnuson J."/>
        </authorList>
    </citation>
    <scope>NUCLEOTIDE SEQUENCE</scope>
    <source>
        <strain evidence="2">CCAP 19/18</strain>
    </source>
</reference>
<dbReference type="Proteomes" id="UP000815325">
    <property type="component" value="Unassembled WGS sequence"/>
</dbReference>
<organism evidence="2 3">
    <name type="scientific">Dunaliella salina</name>
    <name type="common">Green alga</name>
    <name type="synonym">Protococcus salinus</name>
    <dbReference type="NCBI Taxonomy" id="3046"/>
    <lineage>
        <taxon>Eukaryota</taxon>
        <taxon>Viridiplantae</taxon>
        <taxon>Chlorophyta</taxon>
        <taxon>core chlorophytes</taxon>
        <taxon>Chlorophyceae</taxon>
        <taxon>CS clade</taxon>
        <taxon>Chlamydomonadales</taxon>
        <taxon>Dunaliellaceae</taxon>
        <taxon>Dunaliella</taxon>
    </lineage>
</organism>
<name>A0ABQ7GCP4_DUNSA</name>
<sequence length="86" mass="9492">MGQLSISCRSCLGWCLHRSKQEQGQLSNSNRGVGQLGNSSRSRQGWCLHSSRAHEAAQQQQHGHEAAQQQQQVLSWAAPTLKQARA</sequence>
<feature type="compositionally biased region" description="Polar residues" evidence="1">
    <location>
        <begin position="22"/>
        <end position="43"/>
    </location>
</feature>
<feature type="compositionally biased region" description="Low complexity" evidence="1">
    <location>
        <begin position="56"/>
        <end position="72"/>
    </location>
</feature>
<protein>
    <recommendedName>
        <fullName evidence="4">Encoded protein</fullName>
    </recommendedName>
</protein>
<proteinExistence type="predicted"/>
<feature type="region of interest" description="Disordered" evidence="1">
    <location>
        <begin position="21"/>
        <end position="86"/>
    </location>
</feature>
<dbReference type="EMBL" id="MU069880">
    <property type="protein sequence ID" value="KAF5832345.1"/>
    <property type="molecule type" value="Genomic_DNA"/>
</dbReference>
<comment type="caution">
    <text evidence="2">The sequence shown here is derived from an EMBL/GenBank/DDBJ whole genome shotgun (WGS) entry which is preliminary data.</text>
</comment>
<evidence type="ECO:0000256" key="1">
    <source>
        <dbReference type="SAM" id="MobiDB-lite"/>
    </source>
</evidence>